<protein>
    <recommendedName>
        <fullName evidence="5">Polyamine-modulated factor 1-binding protein 1</fullName>
    </recommendedName>
</protein>
<dbReference type="PANTHER" id="PTHR18881">
    <property type="entry name" value="POLYAMINE-MODULATED FACTOR 1-BINDING PROTEIN 1-RELATED"/>
    <property type="match status" value="1"/>
</dbReference>
<evidence type="ECO:0000313" key="3">
    <source>
        <dbReference type="Ensembl" id="ENSPNAP00000064695.1"/>
    </source>
</evidence>
<feature type="coiled-coil region" evidence="1">
    <location>
        <begin position="28"/>
        <end position="128"/>
    </location>
</feature>
<evidence type="ECO:0000256" key="2">
    <source>
        <dbReference type="SAM" id="MobiDB-lite"/>
    </source>
</evidence>
<feature type="region of interest" description="Disordered" evidence="2">
    <location>
        <begin position="307"/>
        <end position="333"/>
    </location>
</feature>
<dbReference type="Ensembl" id="ENSPNAT00000082226.1">
    <property type="protein sequence ID" value="ENSPNAP00000064695.1"/>
    <property type="gene ID" value="ENSPNAG00000022128.2"/>
</dbReference>
<evidence type="ECO:0000256" key="1">
    <source>
        <dbReference type="SAM" id="Coils"/>
    </source>
</evidence>
<dbReference type="SUPFAM" id="SSF57997">
    <property type="entry name" value="Tropomyosin"/>
    <property type="match status" value="1"/>
</dbReference>
<reference evidence="3" key="2">
    <citation type="submission" date="2025-08" db="UniProtKB">
        <authorList>
            <consortium name="Ensembl"/>
        </authorList>
    </citation>
    <scope>IDENTIFICATION</scope>
</reference>
<feature type="coiled-coil region" evidence="1">
    <location>
        <begin position="1181"/>
        <end position="1229"/>
    </location>
</feature>
<dbReference type="GeneID" id="108438592"/>
<dbReference type="GO" id="GO:0007283">
    <property type="term" value="P:spermatogenesis"/>
    <property type="evidence" value="ECO:0007669"/>
    <property type="project" value="TreeGrafter"/>
</dbReference>
<evidence type="ECO:0008006" key="5">
    <source>
        <dbReference type="Google" id="ProtNLM"/>
    </source>
</evidence>
<keyword evidence="4" id="KW-1185">Reference proteome</keyword>
<dbReference type="InterPro" id="IPR037391">
    <property type="entry name" value="PMF1-bd"/>
</dbReference>
<sequence>MDTYNFDLKTSLSAPVGKSVKRLLDEFKSLYEEKLQRLESEIKCGSQAESLRMKVRILHSYVNDLSDQNQVLVQTVEDLEKEASEKVASLEVKLQAGDKSIHDLNHERRCLEEDNRHLRAELQALKADTFTLAQVMGVTLRAVPLERTTDRSAHSAQSPQKPGDLMKAQVEDLRNQLKAKNGIIQSLQEEIKTLLFHSAQKKNELLEKKEAMLLLRKPELETAQITSGDVIGKPHSVLWVAHQEAVASDGEQSRRIVEVPAEVGNPKEERVRKPSEQLRKQEGIVGRILNSQRPNELEMSKLTSPVEHPQLHQGKARNSSAHSTSQDPCEQKLCGPDNSRPCEADWAVLQDSSEGLQWNFSHQQERLLQSHKQLCLKREQVKRREEKAKAASPELQEREERMRQLQLDTASLQATQNCMRRALAGKEQQLVKEHGHTLQSLQNQLQTSEEKVNSLGLEVGLLKSKLQEKTEQSQQLRDQILKQQEALSRASATLKDTRRAAGNKIHKRENKLSVAQKQLQEAKKQLADCKKECLQKQKELEKLQEENAELTVQLKEHSQELHRLSGEKRKVELELTVITEKHRTNQQEVAGQDQVILQLKTELRVSEEKLQGAQKELVLQEAEVSRLNERQRRQQERLQELSEMCRQGDVQLDLKERDRQQLQSQLQLTQQQLKRQTERMERTERELTTSRQGHAADTERWSHRNLLLQKQLQHVQEQSAQHSRVLLELRDNLDQSQRALQLSQEKITVYEDQLKERGGEMSLVKQQLEEVQEELRESRTSAQSHQSTADIFKQKYMAAMEKVQQLQAQSQRMEEDAQLSKKQVKEAQAEVSSLRDEMASLESRYKKKASQMEHWEEAVEQLTEELQAALDSLRTREERSLRCEEEMQRLRVKVDSQQKQICGYEGKCLQLQTDFTSYQGDHSRSNEEYEALQKQLDLCQKALQQREEEVVQVKAELQHMLLTLHSRSEEVQEVREEVQKMLEEKQRKEEENQAVRNLLTLLDQQLHQPFVLCTDTADSVAGQEERAVFSSSLRTTEEQLSKSLEQRQSSYQLTQLHDLLQKLQKEASVSQKSLQKALEDAAEQQRRSCEAVAERDEAREQMRQQEALVCKLREELEQEHSRYEEQQHQLSKLKLHTADVGTEMDSLRITTQYRSDALVKSYEEWVLEQSQQPQHDQRECQESLEERHVLLKREHAVLQEKYEHNVRELQQLTVTLEEALTDKTHLQQERMQLVTIISQWIKQHKAASESLARRIKEQNWLLAAISREKEPVTLRKPLSQRNRDNRDRYQASAGVQRFFRGGAQEVESPGGGERARDPAIEGHPQSLC</sequence>
<organism evidence="3 4">
    <name type="scientific">Pygocentrus nattereri</name>
    <name type="common">Red-bellied piranha</name>
    <dbReference type="NCBI Taxonomy" id="42514"/>
    <lineage>
        <taxon>Eukaryota</taxon>
        <taxon>Metazoa</taxon>
        <taxon>Chordata</taxon>
        <taxon>Craniata</taxon>
        <taxon>Vertebrata</taxon>
        <taxon>Euteleostomi</taxon>
        <taxon>Actinopterygii</taxon>
        <taxon>Neopterygii</taxon>
        <taxon>Teleostei</taxon>
        <taxon>Ostariophysi</taxon>
        <taxon>Characiformes</taxon>
        <taxon>Characoidei</taxon>
        <taxon>Pygocentrus</taxon>
    </lineage>
</organism>
<feature type="compositionally biased region" description="Basic and acidic residues" evidence="2">
    <location>
        <begin position="675"/>
        <end position="699"/>
    </location>
</feature>
<reference evidence="3 4" key="1">
    <citation type="submission" date="2020-10" db="EMBL/GenBank/DDBJ databases">
        <title>Pygocentrus nattereri (red-bellied piranha) genome, fPygNat1, primary haplotype.</title>
        <authorList>
            <person name="Myers G."/>
            <person name="Meyer A."/>
            <person name="Karagic N."/>
            <person name="Pippel M."/>
            <person name="Winkler S."/>
            <person name="Tracey A."/>
            <person name="Wood J."/>
            <person name="Formenti G."/>
            <person name="Howe K."/>
            <person name="Fedrigo O."/>
            <person name="Jarvis E.D."/>
        </authorList>
    </citation>
    <scope>NUCLEOTIDE SEQUENCE [LARGE SCALE GENOMIC DNA]</scope>
</reference>
<feature type="region of interest" description="Disordered" evidence="2">
    <location>
        <begin position="667"/>
        <end position="699"/>
    </location>
</feature>
<proteinExistence type="predicted"/>
<feature type="compositionally biased region" description="Polar residues" evidence="2">
    <location>
        <begin position="316"/>
        <end position="328"/>
    </location>
</feature>
<accession>A0AAR2KK80</accession>
<evidence type="ECO:0000313" key="4">
    <source>
        <dbReference type="Proteomes" id="UP001501920"/>
    </source>
</evidence>
<dbReference type="GeneTree" id="ENSGT00670000099350"/>
<dbReference type="RefSeq" id="XP_017571992.2">
    <property type="nucleotide sequence ID" value="XM_017716503.2"/>
</dbReference>
<dbReference type="PANTHER" id="PTHR18881:SF3">
    <property type="entry name" value="POLYAMINE-MODULATED FACTOR 1-BINDING PROTEIN 1"/>
    <property type="match status" value="1"/>
</dbReference>
<reference evidence="3" key="3">
    <citation type="submission" date="2025-09" db="UniProtKB">
        <authorList>
            <consortium name="Ensembl"/>
        </authorList>
    </citation>
    <scope>IDENTIFICATION</scope>
</reference>
<dbReference type="Proteomes" id="UP001501920">
    <property type="component" value="Chromosome 24"/>
</dbReference>
<name>A0AAR2KK80_PYGNA</name>
<feature type="coiled-coil region" evidence="1">
    <location>
        <begin position="726"/>
        <end position="1005"/>
    </location>
</feature>
<feature type="region of interest" description="Disordered" evidence="2">
    <location>
        <begin position="1277"/>
        <end position="1328"/>
    </location>
</feature>
<keyword evidence="1" id="KW-0175">Coiled coil</keyword>